<protein>
    <recommendedName>
        <fullName evidence="10">Large-conductance mechanosensitive channel</fullName>
    </recommendedName>
</protein>
<evidence type="ECO:0000256" key="9">
    <source>
        <dbReference type="ARBA" id="ARBA00023303"/>
    </source>
</evidence>
<evidence type="ECO:0000313" key="12">
    <source>
        <dbReference type="Proteomes" id="UP000094412"/>
    </source>
</evidence>
<dbReference type="NCBIfam" id="NF001843">
    <property type="entry name" value="PRK00567.1-4"/>
    <property type="match status" value="1"/>
</dbReference>
<keyword evidence="4 10" id="KW-1003">Cell membrane</keyword>
<evidence type="ECO:0000313" key="11">
    <source>
        <dbReference type="EMBL" id="OCX13678.1"/>
    </source>
</evidence>
<evidence type="ECO:0000256" key="7">
    <source>
        <dbReference type="ARBA" id="ARBA00023065"/>
    </source>
</evidence>
<feature type="transmembrane region" description="Helical" evidence="10">
    <location>
        <begin position="77"/>
        <end position="101"/>
    </location>
</feature>
<dbReference type="NCBIfam" id="NF010557">
    <property type="entry name" value="PRK13952.1"/>
    <property type="match status" value="1"/>
</dbReference>
<dbReference type="HAMAP" id="MF_00115">
    <property type="entry name" value="MscL"/>
    <property type="match status" value="1"/>
</dbReference>
<dbReference type="InterPro" id="IPR001185">
    <property type="entry name" value="MS_channel"/>
</dbReference>
<dbReference type="InterPro" id="IPR019823">
    <property type="entry name" value="Mechanosensitive_channel_CS"/>
</dbReference>
<dbReference type="EMBL" id="MDEO01000036">
    <property type="protein sequence ID" value="OCX13678.1"/>
    <property type="molecule type" value="Genomic_DNA"/>
</dbReference>
<dbReference type="RefSeq" id="WP_024925999.1">
    <property type="nucleotide sequence ID" value="NZ_MDEO01000036.1"/>
</dbReference>
<accession>A0A1C2DFZ2</accession>
<keyword evidence="5 10" id="KW-0812">Transmembrane</keyword>
<comment type="subcellular location">
    <subcellularLocation>
        <location evidence="10">Cell inner membrane</location>
        <topology evidence="10">Multi-pass membrane protein</topology>
    </subcellularLocation>
    <subcellularLocation>
        <location evidence="1">Cell membrane</location>
        <topology evidence="1">Multi-pass membrane protein</topology>
    </subcellularLocation>
</comment>
<dbReference type="Gene3D" id="1.10.1200.120">
    <property type="entry name" value="Large-conductance mechanosensitive channel, MscL, domain 1"/>
    <property type="match status" value="1"/>
</dbReference>
<dbReference type="Pfam" id="PF01741">
    <property type="entry name" value="MscL"/>
    <property type="match status" value="1"/>
</dbReference>
<name>A0A1C2DFZ2_9HYPH</name>
<evidence type="ECO:0000256" key="2">
    <source>
        <dbReference type="ARBA" id="ARBA00007254"/>
    </source>
</evidence>
<dbReference type="PANTHER" id="PTHR30266:SF2">
    <property type="entry name" value="LARGE-CONDUCTANCE MECHANOSENSITIVE CHANNEL"/>
    <property type="match status" value="1"/>
</dbReference>
<dbReference type="PROSITE" id="PS01327">
    <property type="entry name" value="MSCL"/>
    <property type="match status" value="1"/>
</dbReference>
<keyword evidence="6 10" id="KW-1133">Transmembrane helix</keyword>
<keyword evidence="8 10" id="KW-0472">Membrane</keyword>
<comment type="caution">
    <text evidence="11">The sequence shown here is derived from an EMBL/GenBank/DDBJ whole genome shotgun (WGS) entry which is preliminary data.</text>
</comment>
<feature type="transmembrane region" description="Helical" evidence="10">
    <location>
        <begin position="38"/>
        <end position="57"/>
    </location>
</feature>
<dbReference type="GO" id="GO:0005886">
    <property type="term" value="C:plasma membrane"/>
    <property type="evidence" value="ECO:0007669"/>
    <property type="project" value="UniProtKB-SubCell"/>
</dbReference>
<comment type="similarity">
    <text evidence="2 10">Belongs to the MscL family.</text>
</comment>
<dbReference type="STRING" id="1566387.QV13_22630"/>
<evidence type="ECO:0000256" key="8">
    <source>
        <dbReference type="ARBA" id="ARBA00023136"/>
    </source>
</evidence>
<dbReference type="OrthoDB" id="9810350at2"/>
<dbReference type="PRINTS" id="PR01264">
    <property type="entry name" value="MECHCHANNEL"/>
</dbReference>
<evidence type="ECO:0000256" key="5">
    <source>
        <dbReference type="ARBA" id="ARBA00022692"/>
    </source>
</evidence>
<comment type="subunit">
    <text evidence="10">Homopentamer.</text>
</comment>
<dbReference type="GO" id="GO:0008381">
    <property type="term" value="F:mechanosensitive monoatomic ion channel activity"/>
    <property type="evidence" value="ECO:0007669"/>
    <property type="project" value="UniProtKB-UniRule"/>
</dbReference>
<keyword evidence="12" id="KW-1185">Reference proteome</keyword>
<feature type="transmembrane region" description="Helical" evidence="10">
    <location>
        <begin position="12"/>
        <end position="31"/>
    </location>
</feature>
<proteinExistence type="inferred from homology"/>
<dbReference type="Proteomes" id="UP000094412">
    <property type="component" value="Unassembled WGS sequence"/>
</dbReference>
<evidence type="ECO:0000256" key="1">
    <source>
        <dbReference type="ARBA" id="ARBA00004651"/>
    </source>
</evidence>
<sequence length="140" mass="15104">MLKEFQEFISKGNVMDLAVGVIIGAAFGKIVDSLVNDIIMPIVGAIFGGLDFNNYFFGLSSAVTAVTLAEAKKQGAVFAYGSFITVVLNFLILAWIIFIMVKAVNNMRKRLEKEKPAPAPAAPPADVALLTEIRDLLAKK</sequence>
<keyword evidence="10" id="KW-0997">Cell inner membrane</keyword>
<dbReference type="InterPro" id="IPR036019">
    <property type="entry name" value="MscL_channel"/>
</dbReference>
<keyword evidence="3 10" id="KW-0813">Transport</keyword>
<organism evidence="11 12">
    <name type="scientific">Mesorhizobium hungaricum</name>
    <dbReference type="NCBI Taxonomy" id="1566387"/>
    <lineage>
        <taxon>Bacteria</taxon>
        <taxon>Pseudomonadati</taxon>
        <taxon>Pseudomonadota</taxon>
        <taxon>Alphaproteobacteria</taxon>
        <taxon>Hyphomicrobiales</taxon>
        <taxon>Phyllobacteriaceae</taxon>
        <taxon>Mesorhizobium</taxon>
    </lineage>
</organism>
<dbReference type="NCBIfam" id="TIGR00220">
    <property type="entry name" value="mscL"/>
    <property type="match status" value="1"/>
</dbReference>
<gene>
    <name evidence="10" type="primary">mscL</name>
    <name evidence="11" type="ORF">QV13_22630</name>
</gene>
<evidence type="ECO:0000256" key="6">
    <source>
        <dbReference type="ARBA" id="ARBA00022989"/>
    </source>
</evidence>
<evidence type="ECO:0000256" key="10">
    <source>
        <dbReference type="HAMAP-Rule" id="MF_00115"/>
    </source>
</evidence>
<evidence type="ECO:0000256" key="4">
    <source>
        <dbReference type="ARBA" id="ARBA00022475"/>
    </source>
</evidence>
<comment type="function">
    <text evidence="10">Channel that opens in response to stretch forces in the membrane lipid bilayer. May participate in the regulation of osmotic pressure changes within the cell.</text>
</comment>
<evidence type="ECO:0000256" key="3">
    <source>
        <dbReference type="ARBA" id="ARBA00022448"/>
    </source>
</evidence>
<keyword evidence="7 10" id="KW-0406">Ion transport</keyword>
<dbReference type="SUPFAM" id="SSF81330">
    <property type="entry name" value="Gated mechanosensitive channel"/>
    <property type="match status" value="1"/>
</dbReference>
<reference evidence="11 12" key="1">
    <citation type="submission" date="2016-08" db="EMBL/GenBank/DDBJ databases">
        <title>Whole genome sequence of Mesorhizobium sp. strain UASWS1009 isolated from industrial sewage.</title>
        <authorList>
            <person name="Crovadore J."/>
            <person name="Calmin G."/>
            <person name="Chablais R."/>
            <person name="Cochard B."/>
            <person name="Lefort F."/>
        </authorList>
    </citation>
    <scope>NUCLEOTIDE SEQUENCE [LARGE SCALE GENOMIC DNA]</scope>
    <source>
        <strain evidence="11 12">UASWS1009</strain>
    </source>
</reference>
<dbReference type="InterPro" id="IPR037673">
    <property type="entry name" value="MSC/AndL"/>
</dbReference>
<keyword evidence="9 10" id="KW-0407">Ion channel</keyword>
<dbReference type="AlphaFoldDB" id="A0A1C2DFZ2"/>
<dbReference type="PANTHER" id="PTHR30266">
    <property type="entry name" value="MECHANOSENSITIVE CHANNEL MSCL"/>
    <property type="match status" value="1"/>
</dbReference>